<comment type="similarity">
    <text evidence="1">Belongs to the vitamin-B12 dependent methionine synthase family.</text>
</comment>
<dbReference type="AlphaFoldDB" id="A0A2G9YBV9"/>
<evidence type="ECO:0000256" key="3">
    <source>
        <dbReference type="ARBA" id="ARBA00022628"/>
    </source>
</evidence>
<dbReference type="GO" id="GO:0031419">
    <property type="term" value="F:cobalamin binding"/>
    <property type="evidence" value="ECO:0007669"/>
    <property type="project" value="UniProtKB-KW"/>
</dbReference>
<keyword evidence="2" id="KW-0489">Methyltransferase</keyword>
<accession>A0A2G9YBV9</accession>
<dbReference type="PROSITE" id="PS50972">
    <property type="entry name" value="PTERIN_BINDING"/>
    <property type="match status" value="1"/>
</dbReference>
<dbReference type="PANTHER" id="PTHR45833:SF1">
    <property type="entry name" value="METHIONINE SYNTHASE"/>
    <property type="match status" value="1"/>
</dbReference>
<dbReference type="GO" id="GO:0008705">
    <property type="term" value="F:methionine synthase activity"/>
    <property type="evidence" value="ECO:0007669"/>
    <property type="project" value="TreeGrafter"/>
</dbReference>
<dbReference type="SUPFAM" id="SSF51717">
    <property type="entry name" value="Dihydropteroate synthetase-like"/>
    <property type="match status" value="1"/>
</dbReference>
<dbReference type="InterPro" id="IPR011005">
    <property type="entry name" value="Dihydropteroate_synth-like_sf"/>
</dbReference>
<evidence type="ECO:0000256" key="6">
    <source>
        <dbReference type="ARBA" id="ARBA00023285"/>
    </source>
</evidence>
<sequence length="362" mass="38964">NPKPDNVPFLRFRSEIVRQVLIVAAHQSSGFCSAQRGLGVRRGYFSVVWSDTLPSVSTRRALTPLVPTSIPKNSSFAIVNGNCQKQINIISYLNNGGFMLIIGERINATRKRIAEALRARDKSLIQKEAQAQVSAGASYLDLNAGLGTGDETEGLRWLVEVVQEAGYTDLCLDSANSKSLEASLPLVKGKVMVNSINGEKSKMEAMLPLMGGYTGKVIGLTMDDRGIPSDVATRLEVAEKIITGLTGCGVKIEDIYLDPLVQPVGTDPNNGLTFLEAVSAIKKKFPGVKTTCGLSNVSFGLPERRILNRYFLTLAIGAGLDSALIDPTDQDMLTAVFATEGLLGIDQFCMGYLTAFRGGKIK</sequence>
<dbReference type="Gene3D" id="3.20.20.20">
    <property type="entry name" value="Dihydropteroate synthase-like"/>
    <property type="match status" value="1"/>
</dbReference>
<name>A0A2G9YBV9_9BACT</name>
<dbReference type="InterPro" id="IPR000489">
    <property type="entry name" value="Pterin-binding_dom"/>
</dbReference>
<dbReference type="GO" id="GO:0032259">
    <property type="term" value="P:methylation"/>
    <property type="evidence" value="ECO:0007669"/>
    <property type="project" value="UniProtKB-KW"/>
</dbReference>
<dbReference type="NCBIfam" id="NF005719">
    <property type="entry name" value="PRK07535.1"/>
    <property type="match status" value="1"/>
</dbReference>
<evidence type="ECO:0000259" key="7">
    <source>
        <dbReference type="PROSITE" id="PS50972"/>
    </source>
</evidence>
<dbReference type="GO" id="GO:0005829">
    <property type="term" value="C:cytosol"/>
    <property type="evidence" value="ECO:0007669"/>
    <property type="project" value="TreeGrafter"/>
</dbReference>
<reference evidence="8 9" key="1">
    <citation type="submission" date="2017-09" db="EMBL/GenBank/DDBJ databases">
        <title>Depth-based differentiation of microbial function through sediment-hosted aquifers and enrichment of novel symbionts in the deep terrestrial subsurface.</title>
        <authorList>
            <person name="Probst A.J."/>
            <person name="Ladd B."/>
            <person name="Jarett J.K."/>
            <person name="Geller-Mcgrath D.E."/>
            <person name="Sieber C.M."/>
            <person name="Emerson J.B."/>
            <person name="Anantharaman K."/>
            <person name="Thomas B.C."/>
            <person name="Malmstrom R."/>
            <person name="Stieglmeier M."/>
            <person name="Klingl A."/>
            <person name="Woyke T."/>
            <person name="Ryan C.M."/>
            <person name="Banfield J.F."/>
        </authorList>
    </citation>
    <scope>NUCLEOTIDE SEQUENCE [LARGE SCALE GENOMIC DNA]</scope>
    <source>
        <strain evidence="8">CG23_combo_of_CG06-09_8_20_14_all_48_7</strain>
    </source>
</reference>
<evidence type="ECO:0000256" key="1">
    <source>
        <dbReference type="ARBA" id="ARBA00010398"/>
    </source>
</evidence>
<evidence type="ECO:0000256" key="5">
    <source>
        <dbReference type="ARBA" id="ARBA00022723"/>
    </source>
</evidence>
<dbReference type="Proteomes" id="UP000230392">
    <property type="component" value="Unassembled WGS sequence"/>
</dbReference>
<dbReference type="Pfam" id="PF00809">
    <property type="entry name" value="Pterin_bind"/>
    <property type="match status" value="1"/>
</dbReference>
<dbReference type="InterPro" id="IPR050554">
    <property type="entry name" value="Met_Synthase/Corrinoid"/>
</dbReference>
<feature type="non-terminal residue" evidence="8">
    <location>
        <position position="1"/>
    </location>
</feature>
<keyword evidence="3" id="KW-0846">Cobalamin</keyword>
<dbReference type="EMBL" id="PCRF01000029">
    <property type="protein sequence ID" value="PIP16708.1"/>
    <property type="molecule type" value="Genomic_DNA"/>
</dbReference>
<protein>
    <recommendedName>
        <fullName evidence="7">Pterin-binding domain-containing protein</fullName>
    </recommendedName>
</protein>
<dbReference type="PANTHER" id="PTHR45833">
    <property type="entry name" value="METHIONINE SYNTHASE"/>
    <property type="match status" value="1"/>
</dbReference>
<proteinExistence type="inferred from homology"/>
<gene>
    <name evidence="8" type="ORF">COX46_00595</name>
</gene>
<feature type="domain" description="Pterin-binding" evidence="7">
    <location>
        <begin position="99"/>
        <end position="344"/>
    </location>
</feature>
<dbReference type="GO" id="GO:0046653">
    <property type="term" value="P:tetrahydrofolate metabolic process"/>
    <property type="evidence" value="ECO:0007669"/>
    <property type="project" value="TreeGrafter"/>
</dbReference>
<keyword evidence="4" id="KW-0808">Transferase</keyword>
<keyword evidence="6" id="KW-0170">Cobalt</keyword>
<dbReference type="GO" id="GO:0050667">
    <property type="term" value="P:homocysteine metabolic process"/>
    <property type="evidence" value="ECO:0007669"/>
    <property type="project" value="TreeGrafter"/>
</dbReference>
<evidence type="ECO:0000256" key="2">
    <source>
        <dbReference type="ARBA" id="ARBA00022603"/>
    </source>
</evidence>
<keyword evidence="5" id="KW-0479">Metal-binding</keyword>
<evidence type="ECO:0000313" key="8">
    <source>
        <dbReference type="EMBL" id="PIP16708.1"/>
    </source>
</evidence>
<dbReference type="GO" id="GO:0046872">
    <property type="term" value="F:metal ion binding"/>
    <property type="evidence" value="ECO:0007669"/>
    <property type="project" value="UniProtKB-KW"/>
</dbReference>
<evidence type="ECO:0000256" key="4">
    <source>
        <dbReference type="ARBA" id="ARBA00022679"/>
    </source>
</evidence>
<organism evidence="8 9">
    <name type="scientific">bacterium (Candidatus Ratteibacteria) CG23_combo_of_CG06-09_8_20_14_all_48_7</name>
    <dbReference type="NCBI Taxonomy" id="2014292"/>
    <lineage>
        <taxon>Bacteria</taxon>
        <taxon>Candidatus Ratteibacteria</taxon>
    </lineage>
</organism>
<comment type="caution">
    <text evidence="8">The sequence shown here is derived from an EMBL/GenBank/DDBJ whole genome shotgun (WGS) entry which is preliminary data.</text>
</comment>
<evidence type="ECO:0000313" key="9">
    <source>
        <dbReference type="Proteomes" id="UP000230392"/>
    </source>
</evidence>